<dbReference type="SUPFAM" id="SSF47923">
    <property type="entry name" value="Ypt/Rab-GAP domain of gyp1p"/>
    <property type="match status" value="2"/>
</dbReference>
<feature type="compositionally biased region" description="Polar residues" evidence="2">
    <location>
        <begin position="557"/>
        <end position="573"/>
    </location>
</feature>
<gene>
    <name evidence="4" type="ORF">K7432_009793</name>
</gene>
<feature type="region of interest" description="Disordered" evidence="2">
    <location>
        <begin position="407"/>
        <end position="450"/>
    </location>
</feature>
<dbReference type="InterPro" id="IPR035969">
    <property type="entry name" value="Rab-GAP_TBC_sf"/>
</dbReference>
<evidence type="ECO:0000256" key="2">
    <source>
        <dbReference type="SAM" id="MobiDB-lite"/>
    </source>
</evidence>
<dbReference type="PANTHER" id="PTHR22957:SF337">
    <property type="entry name" value="TBC1 DOMAIN FAMILY MEMBER 5"/>
    <property type="match status" value="1"/>
</dbReference>
<comment type="caution">
    <text evidence="4">The sequence shown here is derived from an EMBL/GenBank/DDBJ whole genome shotgun (WGS) entry which is preliminary data.</text>
</comment>
<feature type="compositionally biased region" description="Basic residues" evidence="2">
    <location>
        <begin position="836"/>
        <end position="849"/>
    </location>
</feature>
<dbReference type="EMBL" id="JASJQH010007504">
    <property type="protein sequence ID" value="KAK9708183.1"/>
    <property type="molecule type" value="Genomic_DNA"/>
</dbReference>
<evidence type="ECO:0000259" key="3">
    <source>
        <dbReference type="PROSITE" id="PS50086"/>
    </source>
</evidence>
<dbReference type="Gene3D" id="1.10.472.80">
    <property type="entry name" value="Ypt/Rab-GAP domain of gyp1p, domain 3"/>
    <property type="match status" value="1"/>
</dbReference>
<feature type="region of interest" description="Disordered" evidence="2">
    <location>
        <begin position="503"/>
        <end position="534"/>
    </location>
</feature>
<dbReference type="SMART" id="SM00164">
    <property type="entry name" value="TBC"/>
    <property type="match status" value="1"/>
</dbReference>
<protein>
    <recommendedName>
        <fullName evidence="3">Rab-GAP TBC domain-containing protein</fullName>
    </recommendedName>
</protein>
<reference evidence="4 5" key="1">
    <citation type="submission" date="2023-04" db="EMBL/GenBank/DDBJ databases">
        <title>Genome of Basidiobolus ranarum AG-B5.</title>
        <authorList>
            <person name="Stajich J.E."/>
            <person name="Carter-House D."/>
            <person name="Gryganskyi A."/>
        </authorList>
    </citation>
    <scope>NUCLEOTIDE SEQUENCE [LARGE SCALE GENOMIC DNA]</scope>
    <source>
        <strain evidence="4 5">AG-B5</strain>
    </source>
</reference>
<accession>A0ABR2VWH6</accession>
<keyword evidence="1" id="KW-0343">GTPase activation</keyword>
<dbReference type="Proteomes" id="UP001479436">
    <property type="component" value="Unassembled WGS sequence"/>
</dbReference>
<evidence type="ECO:0000313" key="5">
    <source>
        <dbReference type="Proteomes" id="UP001479436"/>
    </source>
</evidence>
<dbReference type="PROSITE" id="PS50086">
    <property type="entry name" value="TBC_RABGAP"/>
    <property type="match status" value="1"/>
</dbReference>
<feature type="domain" description="Rab-GAP TBC" evidence="3">
    <location>
        <begin position="34"/>
        <end position="328"/>
    </location>
</feature>
<sequence>MKSYDIIRTKWQATFDSSSVSLQTFKDRGMFGVSCIDGLRSVCWKVYLDCLPSLDTSSWSLALQQQRQYYEDLKRKFVFDPNAEETAQKAQDLAVNNPLSLDQESPWIQYFKDGELRKIIKQDVERTFPDYEYFHSTTAQKRLIDMLFIYCKLHEDVSYRQGMHELLAPILQIVDDECLDISSTPTDDEDLPLNLIKDVLDPEYVEHDTFSLFTNLMKSAKQWYEFNDELSNQRTLQALKTMGKNLDESNLLGNQAAPLTPNQTPIMVKCNRIHHELLKTYDPQLYAYLESLQIEPQLYGIRWLRLLFGREFPLEELPRLWDGIFADSSDLGLVDYICVAMLLYIREDLLAADYAMCLHRIMKFPSVPDPTLFIKQALHLRDHPTFDGGSNIIFQYAKNSGRQAPILFNYPNEGSNRSVKQRPRRTQSDTSGILTVPKPQVGNAQPPRKRDEAIAQLNKAMHDIKKSVNPLQSYLKRTLSYSQKEQQDSTSDGPDFKSIYEHAIPQSSPNIEPSTSNKSESHDPPKPLDSPTSFEIGSLLDKCVNLLENGIFGKSLAQSESSASQNPGDQTPPSKSPDVMKNEMDIVTALVGLKHVRDVLNRVTTDLNPDILNQQSPQEADDHWELVEHQSDSEIPQSPRDIPALGVIVETSPELDPNEVDEDAQPSPTKAEIPSDNALPEPALINSNPNDWNIPNTAAPELNIHDDPWKSEIEYHVPSSSTTIEDTKEHDENLTQVVSQTDFQIESTSTTPIEAPSPSVLPKKTAPKVDVLSSLESILAEDTPNRFSTNPNYNWIFHGKEESSIGDGRASMSFTRSGSVENLDRMSQSLDLEKERRHRNIPTRTKKLVGKSVANDSDDPLKSRDVNRRNLRILDDYA</sequence>
<dbReference type="Pfam" id="PF00566">
    <property type="entry name" value="RabGAP-TBC"/>
    <property type="match status" value="2"/>
</dbReference>
<dbReference type="PANTHER" id="PTHR22957">
    <property type="entry name" value="TBC1 DOMAIN FAMILY MEMBER GTPASE-ACTIVATING PROTEIN"/>
    <property type="match status" value="1"/>
</dbReference>
<feature type="compositionally biased region" description="Polar residues" evidence="2">
    <location>
        <begin position="685"/>
        <end position="696"/>
    </location>
</feature>
<feature type="compositionally biased region" description="Polar residues" evidence="2">
    <location>
        <begin position="505"/>
        <end position="518"/>
    </location>
</feature>
<feature type="region of interest" description="Disordered" evidence="2">
    <location>
        <begin position="654"/>
        <end position="699"/>
    </location>
</feature>
<evidence type="ECO:0000313" key="4">
    <source>
        <dbReference type="EMBL" id="KAK9708183.1"/>
    </source>
</evidence>
<proteinExistence type="predicted"/>
<keyword evidence="5" id="KW-1185">Reference proteome</keyword>
<feature type="region of interest" description="Disordered" evidence="2">
    <location>
        <begin position="836"/>
        <end position="863"/>
    </location>
</feature>
<name>A0ABR2VWH6_9FUNG</name>
<dbReference type="Gene3D" id="1.10.8.270">
    <property type="entry name" value="putative rabgap domain of human tbc1 domain family member 14 like domains"/>
    <property type="match status" value="1"/>
</dbReference>
<feature type="region of interest" description="Disordered" evidence="2">
    <location>
        <begin position="557"/>
        <end position="580"/>
    </location>
</feature>
<dbReference type="InterPro" id="IPR000195">
    <property type="entry name" value="Rab-GAP-TBC_dom"/>
</dbReference>
<organism evidence="4 5">
    <name type="scientific">Basidiobolus ranarum</name>
    <dbReference type="NCBI Taxonomy" id="34480"/>
    <lineage>
        <taxon>Eukaryota</taxon>
        <taxon>Fungi</taxon>
        <taxon>Fungi incertae sedis</taxon>
        <taxon>Zoopagomycota</taxon>
        <taxon>Entomophthoromycotina</taxon>
        <taxon>Basidiobolomycetes</taxon>
        <taxon>Basidiobolales</taxon>
        <taxon>Basidiobolaceae</taxon>
        <taxon>Basidiobolus</taxon>
    </lineage>
</organism>
<evidence type="ECO:0000256" key="1">
    <source>
        <dbReference type="ARBA" id="ARBA00022468"/>
    </source>
</evidence>